<feature type="transmembrane region" description="Helical" evidence="2">
    <location>
        <begin position="98"/>
        <end position="116"/>
    </location>
</feature>
<evidence type="ECO:0000256" key="1">
    <source>
        <dbReference type="SAM" id="MobiDB-lite"/>
    </source>
</evidence>
<dbReference type="AlphaFoldDB" id="A0AB39LE41"/>
<dbReference type="EMBL" id="CP163380">
    <property type="protein sequence ID" value="XDP50209.1"/>
    <property type="molecule type" value="Genomic_DNA"/>
</dbReference>
<feature type="region of interest" description="Disordered" evidence="1">
    <location>
        <begin position="500"/>
        <end position="552"/>
    </location>
</feature>
<feature type="transmembrane region" description="Helical" evidence="2">
    <location>
        <begin position="301"/>
        <end position="324"/>
    </location>
</feature>
<keyword evidence="2" id="KW-0472">Membrane</keyword>
<evidence type="ECO:0000313" key="4">
    <source>
        <dbReference type="EMBL" id="XDP50209.1"/>
    </source>
</evidence>
<feature type="compositionally biased region" description="Polar residues" evidence="1">
    <location>
        <begin position="536"/>
        <end position="552"/>
    </location>
</feature>
<proteinExistence type="predicted"/>
<gene>
    <name evidence="3" type="ORF">AB4X21_01900</name>
    <name evidence="4" type="ORF">AB4X21_02100</name>
</gene>
<accession>A0AB39LE41</accession>
<sequence>MQEAFDKLRGVDIFSLKSYMEPTGFAFFNGAWVLINELFVNFFFFILNAVVGFFSLLIRILEKIDLYSNYKNYVFNGAMNIWKGFIGSSSGGVAKQSLVSMLLLILAFYLFYQFFFSKGAFSRTLLHVFLVLILGFGYFGTIAGTSGGLYLLDTINHVSQDVTKNITNIKVEYGNNKSIKIGDSMADSYIAETSYKAYVFVNTGQENGKYKNSQDGKQETFDDSKILGTGDKNGNFKAVKSKDRNKYLDELGNGANDDGEKNRWVSAMPDFIFTRMFYVIFKICEAFVLAIPVILIQMLNVIAQTLVLMMILLFPIVLLMSFVPRMQDLIFGVLKVMFGGSLFPAITSLLTLLVFYIEKMIENIVITGFDGILKTLPSLIIFGLVFKLLISVVSKGLVYFLLWKYKAELIQFILGSKARMVANDIGNKVEKGVTKTREVASQVPSRSFSSAQHLGNFALAGAGFGAGMVMNAKSHFQNVGSFFTNKESEHQPDEVLPTETLETPISPDAPEPNIPKTKPTLEGVKPVEEKTPPTPSMESPNTVEPTPSSNEEFQTLKEEWISPFKQLRINSIEHKLEEYKDPQAMYKAQGSNAFTRAYRKTMTRDDKLRANIERRDRLTERLRQLRGE</sequence>
<feature type="transmembrane region" description="Helical" evidence="2">
    <location>
        <begin position="38"/>
        <end position="61"/>
    </location>
</feature>
<feature type="transmembrane region" description="Helical" evidence="2">
    <location>
        <begin position="336"/>
        <end position="357"/>
    </location>
</feature>
<evidence type="ECO:0000256" key="2">
    <source>
        <dbReference type="SAM" id="Phobius"/>
    </source>
</evidence>
<reference evidence="4" key="1">
    <citation type="submission" date="2024-07" db="EMBL/GenBank/DDBJ databases">
        <authorList>
            <person name="Li G."/>
        </authorList>
    </citation>
    <scope>NUCLEOTIDE SEQUENCE</scope>
    <source>
        <strain evidence="4">CP1998</strain>
    </source>
</reference>
<feature type="transmembrane region" description="Helical" evidence="2">
    <location>
        <begin position="276"/>
        <end position="295"/>
    </location>
</feature>
<protein>
    <submittedName>
        <fullName evidence="4">Conjugal transfer protein</fullName>
    </submittedName>
</protein>
<dbReference type="EMBL" id="CP163380">
    <property type="protein sequence ID" value="XDP50177.1"/>
    <property type="molecule type" value="Genomic_DNA"/>
</dbReference>
<dbReference type="RefSeq" id="WP_369088101.1">
    <property type="nucleotide sequence ID" value="NZ_CP163380.1"/>
</dbReference>
<keyword evidence="2" id="KW-0812">Transmembrane</keyword>
<organism evidence="4">
    <name type="scientific">Streptococcus sp. CP1998</name>
    <dbReference type="NCBI Taxonomy" id="3238303"/>
    <lineage>
        <taxon>Bacteria</taxon>
        <taxon>Bacillati</taxon>
        <taxon>Bacillota</taxon>
        <taxon>Bacilli</taxon>
        <taxon>Lactobacillales</taxon>
        <taxon>Streptococcaceae</taxon>
        <taxon>Streptococcus</taxon>
    </lineage>
</organism>
<name>A0AB39LE41_9STRE</name>
<evidence type="ECO:0000313" key="3">
    <source>
        <dbReference type="EMBL" id="XDP50177.1"/>
    </source>
</evidence>
<feature type="transmembrane region" description="Helical" evidence="2">
    <location>
        <begin position="377"/>
        <end position="402"/>
    </location>
</feature>
<feature type="transmembrane region" description="Helical" evidence="2">
    <location>
        <begin position="128"/>
        <end position="152"/>
    </location>
</feature>
<keyword evidence="2" id="KW-1133">Transmembrane helix</keyword>